<dbReference type="OrthoDB" id="114490at2759"/>
<evidence type="ECO:0008006" key="4">
    <source>
        <dbReference type="Google" id="ProtNLM"/>
    </source>
</evidence>
<gene>
    <name evidence="2" type="ORF">PHYBOEH_005994</name>
</gene>
<dbReference type="AlphaFoldDB" id="A0A8T1WKV5"/>
<feature type="region of interest" description="Disordered" evidence="1">
    <location>
        <begin position="40"/>
        <end position="70"/>
    </location>
</feature>
<dbReference type="EMBL" id="JAGDFL010000312">
    <property type="protein sequence ID" value="KAG7393811.1"/>
    <property type="molecule type" value="Genomic_DNA"/>
</dbReference>
<sequence length="408" mass="45846">MNCPEAICPSWDDPQLLNNQEPDEILHNFLQEMVELDRQPAVESPTATKRQLEEPTTPSPTQHQTMEGRKRHKQELQTLKSEAETLENYVQFLKRGHQNQVGLSTQRSLQETQERNSQLKDQVHSCVHISDALQTVLSAAERLRNEQLNRNSIASRALRVEMRLSQQQQWADATTAGVFDLLEASVIARVGKMKSLVAAEMSHPVLKTDNEEIQICRKDESRPTVEFRSTRVLPFNVETVSHVCWHGCAMSRAGGVRVAMRSEGVVSTDMSMPVPLESGEVVEIRVLCVIKRFILDGSFVVIAESLTEWPAHLVASGAWSKATRESGWGIVHRYPTPSQRSTTSASVSRFLLHMSCMPTGTDVEGARKLLNSPAVSNVVIPSFRRLIHNRQQNVDNLLLDMSLNQQCQ</sequence>
<accession>A0A8T1WKV5</accession>
<dbReference type="Proteomes" id="UP000693981">
    <property type="component" value="Unassembled WGS sequence"/>
</dbReference>
<proteinExistence type="predicted"/>
<name>A0A8T1WKV5_9STRA</name>
<comment type="caution">
    <text evidence="2">The sequence shown here is derived from an EMBL/GenBank/DDBJ whole genome shotgun (WGS) entry which is preliminary data.</text>
</comment>
<keyword evidence="3" id="KW-1185">Reference proteome</keyword>
<reference evidence="2" key="1">
    <citation type="submission" date="2021-02" db="EMBL/GenBank/DDBJ databases">
        <authorList>
            <person name="Palmer J.M."/>
        </authorList>
    </citation>
    <scope>NUCLEOTIDE SEQUENCE</scope>
    <source>
        <strain evidence="2">SCRP23</strain>
    </source>
</reference>
<protein>
    <recommendedName>
        <fullName evidence="4">M96 mating-specific protein family</fullName>
    </recommendedName>
</protein>
<evidence type="ECO:0000313" key="3">
    <source>
        <dbReference type="Proteomes" id="UP000693981"/>
    </source>
</evidence>
<feature type="compositionally biased region" description="Polar residues" evidence="1">
    <location>
        <begin position="45"/>
        <end position="65"/>
    </location>
</feature>
<evidence type="ECO:0000313" key="2">
    <source>
        <dbReference type="EMBL" id="KAG7393811.1"/>
    </source>
</evidence>
<organism evidence="2 3">
    <name type="scientific">Phytophthora boehmeriae</name>
    <dbReference type="NCBI Taxonomy" id="109152"/>
    <lineage>
        <taxon>Eukaryota</taxon>
        <taxon>Sar</taxon>
        <taxon>Stramenopiles</taxon>
        <taxon>Oomycota</taxon>
        <taxon>Peronosporomycetes</taxon>
        <taxon>Peronosporales</taxon>
        <taxon>Peronosporaceae</taxon>
        <taxon>Phytophthora</taxon>
    </lineage>
</organism>
<evidence type="ECO:0000256" key="1">
    <source>
        <dbReference type="SAM" id="MobiDB-lite"/>
    </source>
</evidence>